<dbReference type="PANTHER" id="PTHR24421">
    <property type="entry name" value="NITRATE/NITRITE SENSOR PROTEIN NARX-RELATED"/>
    <property type="match status" value="1"/>
</dbReference>
<keyword evidence="11" id="KW-0472">Membrane</keyword>
<evidence type="ECO:0000256" key="4">
    <source>
        <dbReference type="ARBA" id="ARBA00022679"/>
    </source>
</evidence>
<keyword evidence="9" id="KW-0175">Coiled coil</keyword>
<dbReference type="CDD" id="cd16917">
    <property type="entry name" value="HATPase_UhpB-NarQ-NarX-like"/>
    <property type="match status" value="1"/>
</dbReference>
<dbReference type="PANTHER" id="PTHR24421:SF10">
    <property type="entry name" value="NITRATE_NITRITE SENSOR PROTEIN NARQ"/>
    <property type="match status" value="1"/>
</dbReference>
<feature type="transmembrane region" description="Helical" evidence="11">
    <location>
        <begin position="202"/>
        <end position="223"/>
    </location>
</feature>
<protein>
    <recommendedName>
        <fullName evidence="2">histidine kinase</fullName>
        <ecNumber evidence="2">2.7.13.3</ecNumber>
    </recommendedName>
</protein>
<dbReference type="InterPro" id="IPR036890">
    <property type="entry name" value="HATPase_C_sf"/>
</dbReference>
<evidence type="ECO:0000256" key="6">
    <source>
        <dbReference type="ARBA" id="ARBA00022777"/>
    </source>
</evidence>
<evidence type="ECO:0000256" key="5">
    <source>
        <dbReference type="ARBA" id="ARBA00022741"/>
    </source>
</evidence>
<feature type="coiled-coil region" evidence="9">
    <location>
        <begin position="367"/>
        <end position="394"/>
    </location>
</feature>
<keyword evidence="8" id="KW-0902">Two-component regulatory system</keyword>
<dbReference type="SMART" id="SM00387">
    <property type="entry name" value="HATPase_c"/>
    <property type="match status" value="1"/>
</dbReference>
<dbReference type="EMBL" id="QTUA01000001">
    <property type="protein sequence ID" value="REF31911.1"/>
    <property type="molecule type" value="Genomic_DNA"/>
</dbReference>
<dbReference type="GO" id="GO:0046983">
    <property type="term" value="F:protein dimerization activity"/>
    <property type="evidence" value="ECO:0007669"/>
    <property type="project" value="InterPro"/>
</dbReference>
<keyword evidence="4" id="KW-0808">Transferase</keyword>
<accession>A0A3D9V420</accession>
<reference evidence="13 14" key="1">
    <citation type="submission" date="2018-08" db="EMBL/GenBank/DDBJ databases">
        <title>Sequencing the genomes of 1000 actinobacteria strains.</title>
        <authorList>
            <person name="Klenk H.-P."/>
        </authorList>
    </citation>
    <scope>NUCLEOTIDE SEQUENCE [LARGE SCALE GENOMIC DNA]</scope>
    <source>
        <strain evidence="13 14">DSM 22967</strain>
    </source>
</reference>
<dbReference type="Pfam" id="PF07730">
    <property type="entry name" value="HisKA_3"/>
    <property type="match status" value="1"/>
</dbReference>
<evidence type="ECO:0000256" key="10">
    <source>
        <dbReference type="SAM" id="MobiDB-lite"/>
    </source>
</evidence>
<organism evidence="13 14">
    <name type="scientific">Calidifontibacter indicus</name>
    <dbReference type="NCBI Taxonomy" id="419650"/>
    <lineage>
        <taxon>Bacteria</taxon>
        <taxon>Bacillati</taxon>
        <taxon>Actinomycetota</taxon>
        <taxon>Actinomycetes</taxon>
        <taxon>Micrococcales</taxon>
        <taxon>Dermacoccaceae</taxon>
        <taxon>Calidifontibacter</taxon>
    </lineage>
</organism>
<dbReference type="GO" id="GO:0005524">
    <property type="term" value="F:ATP binding"/>
    <property type="evidence" value="ECO:0007669"/>
    <property type="project" value="UniProtKB-KW"/>
</dbReference>
<dbReference type="GO" id="GO:0016020">
    <property type="term" value="C:membrane"/>
    <property type="evidence" value="ECO:0007669"/>
    <property type="project" value="InterPro"/>
</dbReference>
<dbReference type="Gene3D" id="3.30.565.10">
    <property type="entry name" value="Histidine kinase-like ATPase, C-terminal domain"/>
    <property type="match status" value="1"/>
</dbReference>
<feature type="region of interest" description="Disordered" evidence="10">
    <location>
        <begin position="564"/>
        <end position="588"/>
    </location>
</feature>
<dbReference type="Gene3D" id="1.20.5.1930">
    <property type="match status" value="1"/>
</dbReference>
<evidence type="ECO:0000256" key="9">
    <source>
        <dbReference type="SAM" id="Coils"/>
    </source>
</evidence>
<dbReference type="SUPFAM" id="SSF55874">
    <property type="entry name" value="ATPase domain of HSP90 chaperone/DNA topoisomerase II/histidine kinase"/>
    <property type="match status" value="1"/>
</dbReference>
<dbReference type="InterPro" id="IPR011712">
    <property type="entry name" value="Sig_transdc_His_kin_sub3_dim/P"/>
</dbReference>
<sequence length="588" mass="61039">MSAWQTLAGAAFAVTASVCGVWLLRSRTAPASGALLAATGVGVFGVIGCGAVGAAHATDVGLRITLGVLLSLAVACYPRVQPGAISLTLLSAVGLAGTVMVLLTPAVAWMPLTIVLVLLLAIWWTWENGDAQTRRALMWSTTAWLGAGLLIALVSFTGDALAGTAVDPGPLVPLLGLTGPIAMVVGAVRGDVVDVRGIVTPLVVNATVVAVFVAVAVGALAVVEADRGSPLPLGVVVLACAGLAFAVRPLQVVLRGVVDEVLFGKRPDPLRAASGLVGEVADSPQAGLDALREAMLLPYAAIETNGRVELDSGTPVTHTRTFALDSADQADTRLIVGLRPGDLRFSADDEQVLRIVTPLFGQTLRARQLAERLRNSVEREITAVEEERRRLRRDLHDGIGPLLSGAAFTADAAANRVQDSPTESVALIAAVRGEVTTALGEIRRIALDLRPPALDQLGLAGALRQRAESTYGADGQRLEVDVQIEVGPLPAAMEVTTYRIAVEALTNAARHSLARQVRIAVTEDGNTLRVKVTDNGASPGPCWEAGTGLASMRERAQLLGGTIHAGPSPTGGRVEATLPLQPPAIRRP</sequence>
<evidence type="ECO:0000256" key="1">
    <source>
        <dbReference type="ARBA" id="ARBA00000085"/>
    </source>
</evidence>
<feature type="transmembrane region" description="Helical" evidence="11">
    <location>
        <begin position="109"/>
        <end position="126"/>
    </location>
</feature>
<feature type="transmembrane region" description="Helical" evidence="11">
    <location>
        <begin position="138"/>
        <end position="158"/>
    </location>
</feature>
<feature type="transmembrane region" description="Helical" evidence="11">
    <location>
        <begin position="6"/>
        <end position="24"/>
    </location>
</feature>
<keyword evidence="5" id="KW-0547">Nucleotide-binding</keyword>
<keyword evidence="11" id="KW-1133">Transmembrane helix</keyword>
<keyword evidence="6 13" id="KW-0418">Kinase</keyword>
<feature type="domain" description="Histidine kinase/HSP90-like ATPase" evidence="12">
    <location>
        <begin position="492"/>
        <end position="582"/>
    </location>
</feature>
<evidence type="ECO:0000313" key="14">
    <source>
        <dbReference type="Proteomes" id="UP000256253"/>
    </source>
</evidence>
<evidence type="ECO:0000256" key="3">
    <source>
        <dbReference type="ARBA" id="ARBA00022553"/>
    </source>
</evidence>
<dbReference type="InterPro" id="IPR003594">
    <property type="entry name" value="HATPase_dom"/>
</dbReference>
<evidence type="ECO:0000313" key="13">
    <source>
        <dbReference type="EMBL" id="REF31911.1"/>
    </source>
</evidence>
<evidence type="ECO:0000256" key="2">
    <source>
        <dbReference type="ARBA" id="ARBA00012438"/>
    </source>
</evidence>
<keyword evidence="3" id="KW-0597">Phosphoprotein</keyword>
<dbReference type="EC" id="2.7.13.3" evidence="2"/>
<feature type="transmembrane region" description="Helical" evidence="11">
    <location>
        <begin position="31"/>
        <end position="54"/>
    </location>
</feature>
<dbReference type="AlphaFoldDB" id="A0A3D9V420"/>
<feature type="transmembrane region" description="Helical" evidence="11">
    <location>
        <begin position="170"/>
        <end position="190"/>
    </location>
</feature>
<proteinExistence type="predicted"/>
<keyword evidence="14" id="KW-1185">Reference proteome</keyword>
<evidence type="ECO:0000256" key="7">
    <source>
        <dbReference type="ARBA" id="ARBA00022840"/>
    </source>
</evidence>
<comment type="caution">
    <text evidence="13">The sequence shown here is derived from an EMBL/GenBank/DDBJ whole genome shotgun (WGS) entry which is preliminary data.</text>
</comment>
<evidence type="ECO:0000256" key="8">
    <source>
        <dbReference type="ARBA" id="ARBA00023012"/>
    </source>
</evidence>
<name>A0A3D9V420_9MICO</name>
<feature type="transmembrane region" description="Helical" evidence="11">
    <location>
        <begin position="60"/>
        <end position="77"/>
    </location>
</feature>
<keyword evidence="11" id="KW-0812">Transmembrane</keyword>
<evidence type="ECO:0000256" key="11">
    <source>
        <dbReference type="SAM" id="Phobius"/>
    </source>
</evidence>
<keyword evidence="7" id="KW-0067">ATP-binding</keyword>
<dbReference type="Pfam" id="PF02518">
    <property type="entry name" value="HATPase_c"/>
    <property type="match status" value="1"/>
</dbReference>
<gene>
    <name evidence="13" type="ORF">DFJ65_2999</name>
</gene>
<dbReference type="Proteomes" id="UP000256253">
    <property type="component" value="Unassembled WGS sequence"/>
</dbReference>
<dbReference type="GO" id="GO:0000155">
    <property type="term" value="F:phosphorelay sensor kinase activity"/>
    <property type="evidence" value="ECO:0007669"/>
    <property type="project" value="InterPro"/>
</dbReference>
<feature type="transmembrane region" description="Helical" evidence="11">
    <location>
        <begin position="84"/>
        <end position="103"/>
    </location>
</feature>
<evidence type="ECO:0000259" key="12">
    <source>
        <dbReference type="SMART" id="SM00387"/>
    </source>
</evidence>
<dbReference type="RefSeq" id="WP_170144111.1">
    <property type="nucleotide sequence ID" value="NZ_QTUA01000001.1"/>
</dbReference>
<dbReference type="InterPro" id="IPR050482">
    <property type="entry name" value="Sensor_HK_TwoCompSys"/>
</dbReference>
<comment type="catalytic activity">
    <reaction evidence="1">
        <text>ATP + protein L-histidine = ADP + protein N-phospho-L-histidine.</text>
        <dbReference type="EC" id="2.7.13.3"/>
    </reaction>
</comment>